<protein>
    <submittedName>
        <fullName evidence="8">Glycoside hydrolase family 57 protein</fullName>
    </submittedName>
</protein>
<feature type="active site" description="Proton donor" evidence="3">
    <location>
        <position position="333"/>
    </location>
</feature>
<evidence type="ECO:0000259" key="6">
    <source>
        <dbReference type="Pfam" id="PF03065"/>
    </source>
</evidence>
<organism evidence="8 9">
    <name type="scientific">Thermocrispum agreste</name>
    <dbReference type="NCBI Taxonomy" id="37925"/>
    <lineage>
        <taxon>Bacteria</taxon>
        <taxon>Bacillati</taxon>
        <taxon>Actinomycetota</taxon>
        <taxon>Actinomycetes</taxon>
        <taxon>Pseudonocardiales</taxon>
        <taxon>Pseudonocardiaceae</taxon>
        <taxon>Thermocrispum</taxon>
    </lineage>
</organism>
<keyword evidence="8" id="KW-0378">Hydrolase</keyword>
<dbReference type="SUPFAM" id="SSF88688">
    <property type="entry name" value="Families 57/38 glycoside transferase middle domain"/>
    <property type="match status" value="1"/>
</dbReference>
<reference evidence="8 9" key="1">
    <citation type="journal article" date="2021" name="BMC Genomics">
        <title>Genome-resolved metagenome and metatranscriptome analyses of thermophilic composting reveal key bacterial players and their metabolic interactions.</title>
        <authorList>
            <person name="Braga L.P.P."/>
            <person name="Pereira R.V."/>
            <person name="Martins L.F."/>
            <person name="Moura L.M.S."/>
            <person name="Sanchez F.B."/>
            <person name="Patane J.S.L."/>
            <person name="da Silva A.M."/>
            <person name="Setubal J.C."/>
        </authorList>
    </citation>
    <scope>NUCLEOTIDE SEQUENCE [LARGE SCALE GENOMIC DNA]</scope>
    <source>
        <strain evidence="8">ZC4RG45</strain>
    </source>
</reference>
<dbReference type="PANTHER" id="PTHR41695:SF1">
    <property type="entry name" value="1,4-ALPHA-GLUCAN BRANCHING ENZYME TK1436"/>
    <property type="match status" value="1"/>
</dbReference>
<feature type="domain" description="1,4-alpha-glucan branching enzyme C-terminal" evidence="7">
    <location>
        <begin position="414"/>
        <end position="509"/>
    </location>
</feature>
<evidence type="ECO:0000259" key="7">
    <source>
        <dbReference type="Pfam" id="PF09210"/>
    </source>
</evidence>
<keyword evidence="2 5" id="KW-0119">Carbohydrate metabolism</keyword>
<dbReference type="InterPro" id="IPR040042">
    <property type="entry name" value="Branching_enz_MT3115-like"/>
</dbReference>
<dbReference type="GO" id="GO:0016787">
    <property type="term" value="F:hydrolase activity"/>
    <property type="evidence" value="ECO:0007669"/>
    <property type="project" value="UniProtKB-KW"/>
</dbReference>
<dbReference type="Pfam" id="PF03065">
    <property type="entry name" value="Glyco_hydro_57"/>
    <property type="match status" value="1"/>
</dbReference>
<feature type="active site" description="Nucleophile" evidence="3">
    <location>
        <position position="194"/>
    </location>
</feature>
<accession>A0ABD6FIM2</accession>
<evidence type="ECO:0000256" key="4">
    <source>
        <dbReference type="PIRSR" id="PIRSR640042-2"/>
    </source>
</evidence>
<dbReference type="InterPro" id="IPR004300">
    <property type="entry name" value="Glyco_hydro_57_N"/>
</dbReference>
<dbReference type="InterPro" id="IPR011330">
    <property type="entry name" value="Glyco_hydro/deAcase_b/a-brl"/>
</dbReference>
<dbReference type="InterPro" id="IPR028995">
    <property type="entry name" value="Glyco_hydro_57/38_cen_sf"/>
</dbReference>
<dbReference type="AlphaFoldDB" id="A0ABD6FIM2"/>
<name>A0ABD6FIM2_9PSEU</name>
<evidence type="ECO:0000256" key="1">
    <source>
        <dbReference type="ARBA" id="ARBA00006821"/>
    </source>
</evidence>
<evidence type="ECO:0000256" key="2">
    <source>
        <dbReference type="ARBA" id="ARBA00023277"/>
    </source>
</evidence>
<feature type="binding site" evidence="4">
    <location>
        <position position="240"/>
    </location>
    <ligand>
        <name>substrate</name>
    </ligand>
</feature>
<sequence>MSTALNGNDEGTFCLVLHSHLPWLLHHGSWPVGEEWLYQAWTHSYLRVFDLLRKFADEGRRDLLTLGVTPVLAAQLDDPYALRGVQEWIGHWQLRVQQAAVRWRDDPLLRELAVAEHKAAIAAAEHLETDWRHGLSPVLRPLVDDGVIELLGGPLTHPFQPLLADPVRDFALAEGLADTRLRIGHRPEGIWAPECGYKPGLEAAYAAAGVRRFLVDGPALRGRTHVARPVGDTDVLCFGRDLDVTYRVWSPKAGYPGHPAYRDFHTWDHAVGIKPSRVTGKRVPPPDKAPYDQDRAAQAVHSHVKDFVETVLLRLRKLRAEHGRPALVIAAYDTELFGHWWHEGPMWLEGVLRALPEAGVRVTTLRGATEAGHVGEPVELPASSWGSGKDWRVWDGEQVADMVDSNARLQQRLLRTMASLRAAGRATADVRDPAADQLVREALLALSSDWAFMVTKDSAADYARHRAAEHTTRFTRLADALDAADTERAAALARGQLAADHPFGQLDARRLQRSETSCVS</sequence>
<comment type="caution">
    <text evidence="8">The sequence shown here is derived from an EMBL/GenBank/DDBJ whole genome shotgun (WGS) entry which is preliminary data.</text>
</comment>
<feature type="domain" description="Glycoside hydrolase family 57 N-terminal" evidence="6">
    <location>
        <begin position="15"/>
        <end position="224"/>
    </location>
</feature>
<dbReference type="Gene3D" id="3.20.110.10">
    <property type="entry name" value="Glycoside hydrolase 38, N terminal domain"/>
    <property type="match status" value="1"/>
</dbReference>
<dbReference type="InterPro" id="IPR015293">
    <property type="entry name" value="BE_C"/>
</dbReference>
<dbReference type="Proteomes" id="UP000249324">
    <property type="component" value="Unassembled WGS sequence"/>
</dbReference>
<comment type="similarity">
    <text evidence="1 5">Belongs to the glycosyl hydrolase 57 family.</text>
</comment>
<dbReference type="PANTHER" id="PTHR41695">
    <property type="entry name" value="1,4-ALPHA-GLUCAN BRANCHING ENZYME RV3031-RELATED"/>
    <property type="match status" value="1"/>
</dbReference>
<evidence type="ECO:0000313" key="9">
    <source>
        <dbReference type="Proteomes" id="UP000249324"/>
    </source>
</evidence>
<dbReference type="Pfam" id="PF09210">
    <property type="entry name" value="BE_C"/>
    <property type="match status" value="1"/>
</dbReference>
<dbReference type="Gene3D" id="1.20.1430.10">
    <property type="entry name" value="Families 57/38 glycoside transferase, middle domain"/>
    <property type="match status" value="1"/>
</dbReference>
<evidence type="ECO:0000256" key="3">
    <source>
        <dbReference type="PIRSR" id="PIRSR640042-1"/>
    </source>
</evidence>
<dbReference type="EMBL" id="QGUI02000268">
    <property type="protein sequence ID" value="MFO7193754.1"/>
    <property type="molecule type" value="Genomic_DNA"/>
</dbReference>
<dbReference type="InterPro" id="IPR027291">
    <property type="entry name" value="Glyco_hydro_38_N_sf"/>
</dbReference>
<proteinExistence type="inferred from homology"/>
<evidence type="ECO:0000313" key="8">
    <source>
        <dbReference type="EMBL" id="MFO7193754.1"/>
    </source>
</evidence>
<feature type="binding site" evidence="4">
    <location>
        <position position="257"/>
    </location>
    <ligand>
        <name>substrate</name>
    </ligand>
</feature>
<evidence type="ECO:0000256" key="5">
    <source>
        <dbReference type="RuleBase" id="RU361196"/>
    </source>
</evidence>
<gene>
    <name evidence="8" type="ORF">DIU77_016040</name>
</gene>
<dbReference type="SUPFAM" id="SSF88713">
    <property type="entry name" value="Glycoside hydrolase/deacetylase"/>
    <property type="match status" value="1"/>
</dbReference>
<feature type="binding site" evidence="4">
    <location>
        <position position="449"/>
    </location>
    <ligand>
        <name>substrate</name>
    </ligand>
</feature>
<dbReference type="InterPro" id="IPR037090">
    <property type="entry name" value="57_glycoside_trans_central"/>
</dbReference>
<feature type="binding site" evidence="4">
    <location>
        <position position="385"/>
    </location>
    <ligand>
        <name>substrate</name>
    </ligand>
</feature>